<evidence type="ECO:0000313" key="4">
    <source>
        <dbReference type="RefSeq" id="XP_026764078.2"/>
    </source>
</evidence>
<evidence type="ECO:0000256" key="2">
    <source>
        <dbReference type="SAM" id="MobiDB-lite"/>
    </source>
</evidence>
<organism evidence="3 4">
    <name type="scientific">Galleria mellonella</name>
    <name type="common">Greater wax moth</name>
    <dbReference type="NCBI Taxonomy" id="7137"/>
    <lineage>
        <taxon>Eukaryota</taxon>
        <taxon>Metazoa</taxon>
        <taxon>Ecdysozoa</taxon>
        <taxon>Arthropoda</taxon>
        <taxon>Hexapoda</taxon>
        <taxon>Insecta</taxon>
        <taxon>Pterygota</taxon>
        <taxon>Neoptera</taxon>
        <taxon>Endopterygota</taxon>
        <taxon>Lepidoptera</taxon>
        <taxon>Glossata</taxon>
        <taxon>Ditrysia</taxon>
        <taxon>Pyraloidea</taxon>
        <taxon>Pyralidae</taxon>
        <taxon>Galleriinae</taxon>
        <taxon>Galleria</taxon>
    </lineage>
</organism>
<dbReference type="PANTHER" id="PTHR44927">
    <property type="entry name" value="FK506-BINDING PROTEIN 15"/>
    <property type="match status" value="1"/>
</dbReference>
<dbReference type="InParanoid" id="A0A6J1X8Q1"/>
<dbReference type="PANTHER" id="PTHR44927:SF1">
    <property type="entry name" value="FK506-BINDING PROTEIN 15"/>
    <property type="match status" value="1"/>
</dbReference>
<evidence type="ECO:0000313" key="3">
    <source>
        <dbReference type="Proteomes" id="UP001652740"/>
    </source>
</evidence>
<dbReference type="KEGG" id="gmw:113522551"/>
<name>A0A6J1X8Q1_GALME</name>
<dbReference type="RefSeq" id="XP_026764078.2">
    <property type="nucleotide sequence ID" value="XM_026908277.3"/>
</dbReference>
<feature type="compositionally biased region" description="Basic and acidic residues" evidence="2">
    <location>
        <begin position="163"/>
        <end position="177"/>
    </location>
</feature>
<feature type="coiled-coil region" evidence="1">
    <location>
        <begin position="334"/>
        <end position="485"/>
    </location>
</feature>
<protein>
    <submittedName>
        <fullName evidence="4">FK506-binding protein 15</fullName>
    </submittedName>
</protein>
<proteinExistence type="predicted"/>
<reference evidence="4" key="1">
    <citation type="submission" date="2025-08" db="UniProtKB">
        <authorList>
            <consortium name="RefSeq"/>
        </authorList>
    </citation>
    <scope>IDENTIFICATION</scope>
    <source>
        <tissue evidence="4">Whole larvae</tissue>
    </source>
</reference>
<gene>
    <name evidence="4" type="primary">LOC113522551</name>
</gene>
<keyword evidence="3" id="KW-1185">Reference proteome</keyword>
<dbReference type="Proteomes" id="UP001652740">
    <property type="component" value="Unplaced"/>
</dbReference>
<evidence type="ECO:0000256" key="1">
    <source>
        <dbReference type="SAM" id="Coils"/>
    </source>
</evidence>
<accession>A0A6J1X8Q1</accession>
<keyword evidence="1" id="KW-0175">Coiled coil</keyword>
<sequence length="550" mass="63144">MLETDEVDEDYFTPAPNTSLANIFGNSHKEQKIENETLKYIPPKPHNLAVKPEETKSTECVFACALLGYEWFNNVYSPRGKIGLAILKVIKSEQHNIILYDSNKTTLSCVTVSPTLEVMVKDNLYLSYYDNQHKYWTIYGKEDEIKKIIDILKNFNTIIKYSSDTEKGPPEPDKIKNIMDTPSKVSNQTEKESDTDSSVNRKTKLSILNRMATVGQSILPPSTLTALKTSDSSDTNDAYNHPKTTRHKLSKNIVRRNNSEKNLIESNSFLEAHRIPLSKTDQSIEKNPLYTHVCGQLVPVTQTSIITSPTNNSNDMNLFISEQRISNSELRINLNRVTDKVDQVFRKITDLEHKDVNSANTSFQNEILQKLLTEYENKIKVYEELIKSKGIENSNTLVKHENTASDNLKQQYEDEINLLKSKLANLEEINLVKTNKISQLEFDIKELEEKIERERLSKNEILQEMEDLRKEVLCKNQELTDINKKQEVLNTQTFDKTSNDVKDKLKNIMNDTFHSISIHFENNDNYTGESIKNIIGAVIKKETLKSLNEL</sequence>
<feature type="region of interest" description="Disordered" evidence="2">
    <location>
        <begin position="162"/>
        <end position="201"/>
    </location>
</feature>
<dbReference type="GeneID" id="113522551"/>
<dbReference type="AlphaFoldDB" id="A0A6J1X8Q1"/>